<evidence type="ECO:0000313" key="9">
    <source>
        <dbReference type="EMBL" id="CAK9105331.1"/>
    </source>
</evidence>
<dbReference type="PROSITE" id="PS00086">
    <property type="entry name" value="CYTOCHROME_P450"/>
    <property type="match status" value="1"/>
</dbReference>
<keyword evidence="7 8" id="KW-0503">Monooxygenase</keyword>
<evidence type="ECO:0000313" key="11">
    <source>
        <dbReference type="Proteomes" id="UP001642464"/>
    </source>
</evidence>
<dbReference type="EMBL" id="CAXAMM010042518">
    <property type="protein sequence ID" value="CAK9105331.1"/>
    <property type="molecule type" value="Genomic_DNA"/>
</dbReference>
<comment type="caution">
    <text evidence="10">The sequence shown here is derived from an EMBL/GenBank/DDBJ whole genome shotgun (WGS) entry which is preliminary data.</text>
</comment>
<keyword evidence="4 8" id="KW-0479">Metal-binding</keyword>
<keyword evidence="6 8" id="KW-0408">Iron</keyword>
<dbReference type="PRINTS" id="PR00463">
    <property type="entry name" value="EP450I"/>
</dbReference>
<keyword evidence="5 8" id="KW-0560">Oxidoreductase</keyword>
<dbReference type="PANTHER" id="PTHR24279:SF120">
    <property type="entry name" value="CYTOCHROME P450"/>
    <property type="match status" value="1"/>
</dbReference>
<dbReference type="SUPFAM" id="SSF48264">
    <property type="entry name" value="Cytochrome P450"/>
    <property type="match status" value="1"/>
</dbReference>
<dbReference type="InterPro" id="IPR002401">
    <property type="entry name" value="Cyt_P450_E_grp-I"/>
</dbReference>
<proteinExistence type="inferred from homology"/>
<sequence>MRAVSGTRRTAAASAALSLQKGFENVKALPFSEMPGPQWPVVGALPAFMSYGFSRLHEYYRTSYEKYGLIWNGSIMNEPTVILSEPREMRKVFQQEGRYPRGLVSDAWFLHHMNAKLKLPGSKLIEDGPNWHSSRQKLQKDIFGVATASSYCEPVTQAAEMVMESLEQRTRSGQQVDLRDLIVNAVADVFTAAMLGRPLGVSAGRATEEEQQWVENGMKSIGLTAQLTLQPHLKLWPEASATYRELERREVSMRKTTKDLVFETLARYENYEGPEEDLPYVVRVWRRKEFSEEDFPMEVHGIVLAGLDTTYHILLWNMLNLGRFPEAQESLRKEVDEVLGPTAHFTRDKLSEMPYLKAFMRETHRFSAPAPVFSIRFAEEDMTLCGYEVPKNCRIVMTSEGLQNDPQLVDEPEKFLPERFLPDQVQARKNDPLKSILDHKLLSGPFSFGPRMCMGARLADMEIMTLMAKFTSRFYFELAPNQSWQDRMQTAKAPDPIPTLNFTVRNP</sequence>
<name>A0ABP0RXL6_9DINO</name>
<keyword evidence="3 8" id="KW-0349">Heme</keyword>
<comment type="cofactor">
    <cofactor evidence="1">
        <name>heme</name>
        <dbReference type="ChEBI" id="CHEBI:30413"/>
    </cofactor>
</comment>
<comment type="similarity">
    <text evidence="2 8">Belongs to the cytochrome P450 family.</text>
</comment>
<gene>
    <name evidence="9" type="ORF">SCF082_LOCUS49104</name>
    <name evidence="10" type="ORF">SCF082_LOCUS49123</name>
</gene>
<dbReference type="InterPro" id="IPR017972">
    <property type="entry name" value="Cyt_P450_CS"/>
</dbReference>
<organism evidence="10 11">
    <name type="scientific">Durusdinium trenchii</name>
    <dbReference type="NCBI Taxonomy" id="1381693"/>
    <lineage>
        <taxon>Eukaryota</taxon>
        <taxon>Sar</taxon>
        <taxon>Alveolata</taxon>
        <taxon>Dinophyceae</taxon>
        <taxon>Suessiales</taxon>
        <taxon>Symbiodiniaceae</taxon>
        <taxon>Durusdinium</taxon>
    </lineage>
</organism>
<evidence type="ECO:0000256" key="4">
    <source>
        <dbReference type="ARBA" id="ARBA00022723"/>
    </source>
</evidence>
<dbReference type="InterPro" id="IPR050479">
    <property type="entry name" value="CYP11_CYP27_families"/>
</dbReference>
<dbReference type="EMBL" id="CAXAMM010042529">
    <property type="protein sequence ID" value="CAK9105387.1"/>
    <property type="molecule type" value="Genomic_DNA"/>
</dbReference>
<evidence type="ECO:0000256" key="2">
    <source>
        <dbReference type="ARBA" id="ARBA00010617"/>
    </source>
</evidence>
<dbReference type="PANTHER" id="PTHR24279">
    <property type="entry name" value="CYTOCHROME P450"/>
    <property type="match status" value="1"/>
</dbReference>
<evidence type="ECO:0000256" key="5">
    <source>
        <dbReference type="ARBA" id="ARBA00023002"/>
    </source>
</evidence>
<evidence type="ECO:0000256" key="1">
    <source>
        <dbReference type="ARBA" id="ARBA00001971"/>
    </source>
</evidence>
<dbReference type="InterPro" id="IPR036396">
    <property type="entry name" value="Cyt_P450_sf"/>
</dbReference>
<reference evidence="10 11" key="1">
    <citation type="submission" date="2024-02" db="EMBL/GenBank/DDBJ databases">
        <authorList>
            <person name="Chen Y."/>
            <person name="Shah S."/>
            <person name="Dougan E. K."/>
            <person name="Thang M."/>
            <person name="Chan C."/>
        </authorList>
    </citation>
    <scope>NUCLEOTIDE SEQUENCE [LARGE SCALE GENOMIC DNA]</scope>
</reference>
<evidence type="ECO:0000256" key="8">
    <source>
        <dbReference type="RuleBase" id="RU000461"/>
    </source>
</evidence>
<keyword evidence="11" id="KW-1185">Reference proteome</keyword>
<evidence type="ECO:0000313" key="10">
    <source>
        <dbReference type="EMBL" id="CAK9105387.1"/>
    </source>
</evidence>
<dbReference type="Pfam" id="PF00067">
    <property type="entry name" value="p450"/>
    <property type="match status" value="1"/>
</dbReference>
<evidence type="ECO:0000256" key="3">
    <source>
        <dbReference type="ARBA" id="ARBA00022617"/>
    </source>
</evidence>
<evidence type="ECO:0000256" key="6">
    <source>
        <dbReference type="ARBA" id="ARBA00023004"/>
    </source>
</evidence>
<dbReference type="PRINTS" id="PR00385">
    <property type="entry name" value="P450"/>
</dbReference>
<evidence type="ECO:0000256" key="7">
    <source>
        <dbReference type="ARBA" id="ARBA00023033"/>
    </source>
</evidence>
<accession>A0ABP0RXL6</accession>
<dbReference type="InterPro" id="IPR001128">
    <property type="entry name" value="Cyt_P450"/>
</dbReference>
<dbReference type="Gene3D" id="1.10.630.10">
    <property type="entry name" value="Cytochrome P450"/>
    <property type="match status" value="1"/>
</dbReference>
<protein>
    <submittedName>
        <fullName evidence="10">Mitochondrial (5-beta-cholestane-3-alpha)</fullName>
    </submittedName>
</protein>
<dbReference type="Proteomes" id="UP001642464">
    <property type="component" value="Unassembled WGS sequence"/>
</dbReference>